<keyword evidence="1 3" id="KW-0805">Transcription regulation</keyword>
<keyword evidence="5" id="KW-1185">Reference proteome</keyword>
<evidence type="ECO:0000256" key="1">
    <source>
        <dbReference type="ARBA" id="ARBA00023015"/>
    </source>
</evidence>
<dbReference type="InterPro" id="IPR007448">
    <property type="entry name" value="Sigma70_reg_Rsd_AlgQ"/>
</dbReference>
<dbReference type="NCBIfam" id="NF008723">
    <property type="entry name" value="PRK11718.1"/>
    <property type="match status" value="1"/>
</dbReference>
<comment type="similarity">
    <text evidence="3">Belongs to the Rsd/AlgQ family.</text>
</comment>
<evidence type="ECO:0000313" key="5">
    <source>
        <dbReference type="Proteomes" id="UP000838100"/>
    </source>
</evidence>
<dbReference type="EMBL" id="CAKLPX010000002">
    <property type="protein sequence ID" value="CAH0991861.1"/>
    <property type="molecule type" value="Genomic_DNA"/>
</dbReference>
<evidence type="ECO:0000313" key="4">
    <source>
        <dbReference type="EMBL" id="CAH0991861.1"/>
    </source>
</evidence>
<evidence type="ECO:0000256" key="2">
    <source>
        <dbReference type="ARBA" id="ARBA00023163"/>
    </source>
</evidence>
<comment type="caution">
    <text evidence="4">The sequence shown here is derived from an EMBL/GenBank/DDBJ whole genome shotgun (WGS) entry which is preliminary data.</text>
</comment>
<reference evidence="4" key="1">
    <citation type="submission" date="2021-12" db="EMBL/GenBank/DDBJ databases">
        <authorList>
            <person name="Rodrigo-Torres L."/>
            <person name="Arahal R. D."/>
            <person name="Lucena T."/>
        </authorList>
    </citation>
    <scope>NUCLEOTIDE SEQUENCE</scope>
    <source>
        <strain evidence="4">CECT 8267</strain>
    </source>
</reference>
<gene>
    <name evidence="4" type="primary">rsd</name>
    <name evidence="4" type="ORF">SIN8267_01976</name>
</gene>
<protein>
    <submittedName>
        <fullName evidence="4">Regulator of sigma D</fullName>
    </submittedName>
</protein>
<accession>A0ABN8EHQ9</accession>
<dbReference type="PIRSF" id="PIRSF016548">
    <property type="entry name" value="Rsd_AlgQ"/>
    <property type="match status" value="1"/>
</dbReference>
<dbReference type="Pfam" id="PF04353">
    <property type="entry name" value="Rsd_AlgQ"/>
    <property type="match status" value="1"/>
</dbReference>
<dbReference type="InterPro" id="IPR038309">
    <property type="entry name" value="Rsd/AlgQ_sf"/>
</dbReference>
<evidence type="ECO:0000256" key="3">
    <source>
        <dbReference type="RuleBase" id="RU004409"/>
    </source>
</evidence>
<dbReference type="Proteomes" id="UP000838100">
    <property type="component" value="Unassembled WGS sequence"/>
</dbReference>
<name>A0ABN8EHQ9_9GAMM</name>
<dbReference type="RefSeq" id="WP_237444563.1">
    <property type="nucleotide sequence ID" value="NZ_CAKLPX010000002.1"/>
</dbReference>
<proteinExistence type="inferred from homology"/>
<keyword evidence="2 3" id="KW-0804">Transcription</keyword>
<dbReference type="Gene3D" id="1.20.120.1370">
    <property type="entry name" value="Regulator of RNA polymerase sigma(70) subunit, domain 4"/>
    <property type="match status" value="1"/>
</dbReference>
<organism evidence="4 5">
    <name type="scientific">Sinobacterium norvegicum</name>
    <dbReference type="NCBI Taxonomy" id="1641715"/>
    <lineage>
        <taxon>Bacteria</taxon>
        <taxon>Pseudomonadati</taxon>
        <taxon>Pseudomonadota</taxon>
        <taxon>Gammaproteobacteria</taxon>
        <taxon>Cellvibrionales</taxon>
        <taxon>Spongiibacteraceae</taxon>
        <taxon>Sinobacterium</taxon>
    </lineage>
</organism>
<sequence>MLEHCENKKERWGGVEAIIGNWISERSQLLVKYCDLSAIISALSEDASESKEVKQAATELDAFCQLLMDYICAGHFEVFDQLINEAEDFDDGGLEYAAKIYPGIEASTEHALSFNDLYDGCGGARLLSTELQTDLSALGENLSQRFDLEDQLLEKMHYQHQKTIA</sequence>